<dbReference type="InterPro" id="IPR036322">
    <property type="entry name" value="WD40_repeat_dom_sf"/>
</dbReference>
<keyword evidence="5" id="KW-1185">Reference proteome</keyword>
<comment type="caution">
    <text evidence="4">The sequence shown here is derived from an EMBL/GenBank/DDBJ whole genome shotgun (WGS) entry which is preliminary data.</text>
</comment>
<keyword evidence="2" id="KW-0677">Repeat</keyword>
<sequence length="428" mass="46385">MGHEWASITHNYLLVRNSAQVADVGSLAWGPAAISEDGVSVKHKFYIAALEPDPTLQVYEANLDLDPYSPAMCKSVFDLSRGWPQSLRSKRIRIRKTVKCPGIQSLQCLHQSHHVVTAFERRPQLLCWNYNSQLYGSAGTESIALTTVGNINTCGRISVGPDDGIVSAGEGGHIFSWYLGAGPVPHHHHGSKLGGKETHLPKAHARINVAELGEITAVAVYDPSSRYVMAATNRGNIAFVDFRVANGRALESKLGAHSEEITAIHARTPTPSISGGIMMPAATGAGNGVFITGSADKEVRIWDSRYMRKPLQIHKHRARVTTVEWSPHVSSMFLSASRDGVVEIQRWDAKATARRDGETRVQAHVMHGGAPVVAAGWNPDPRLEGTVLSVSAALPPPPPPDGSLVASPSIQVWRGEGYLNELRRLVSR</sequence>
<organism evidence="4 5">
    <name type="scientific">Geranomyces variabilis</name>
    <dbReference type="NCBI Taxonomy" id="109894"/>
    <lineage>
        <taxon>Eukaryota</taxon>
        <taxon>Fungi</taxon>
        <taxon>Fungi incertae sedis</taxon>
        <taxon>Chytridiomycota</taxon>
        <taxon>Chytridiomycota incertae sedis</taxon>
        <taxon>Chytridiomycetes</taxon>
        <taxon>Spizellomycetales</taxon>
        <taxon>Powellomycetaceae</taxon>
        <taxon>Geranomyces</taxon>
    </lineage>
</organism>
<evidence type="ECO:0000313" key="4">
    <source>
        <dbReference type="EMBL" id="KAJ3182404.1"/>
    </source>
</evidence>
<dbReference type="PANTHER" id="PTHR22850">
    <property type="entry name" value="WD40 REPEAT FAMILY"/>
    <property type="match status" value="1"/>
</dbReference>
<feature type="repeat" description="WD" evidence="3">
    <location>
        <begin position="290"/>
        <end position="303"/>
    </location>
</feature>
<dbReference type="Proteomes" id="UP001212152">
    <property type="component" value="Unassembled WGS sequence"/>
</dbReference>
<dbReference type="SUPFAM" id="SSF50978">
    <property type="entry name" value="WD40 repeat-like"/>
    <property type="match status" value="1"/>
</dbReference>
<evidence type="ECO:0000313" key="5">
    <source>
        <dbReference type="Proteomes" id="UP001212152"/>
    </source>
</evidence>
<protein>
    <submittedName>
        <fullName evidence="4">Uncharacterized protein</fullName>
    </submittedName>
</protein>
<dbReference type="InterPro" id="IPR050459">
    <property type="entry name" value="WD_repeat_RBAP46/RBAP48/MSI1"/>
</dbReference>
<accession>A0AAD5XSJ6</accession>
<dbReference type="Pfam" id="PF00400">
    <property type="entry name" value="WD40"/>
    <property type="match status" value="1"/>
</dbReference>
<dbReference type="AlphaFoldDB" id="A0AAD5XSJ6"/>
<reference evidence="4" key="1">
    <citation type="submission" date="2020-05" db="EMBL/GenBank/DDBJ databases">
        <title>Phylogenomic resolution of chytrid fungi.</title>
        <authorList>
            <person name="Stajich J.E."/>
            <person name="Amses K."/>
            <person name="Simmons R."/>
            <person name="Seto K."/>
            <person name="Myers J."/>
            <person name="Bonds A."/>
            <person name="Quandt C.A."/>
            <person name="Barry K."/>
            <person name="Liu P."/>
            <person name="Grigoriev I."/>
            <person name="Longcore J.E."/>
            <person name="James T.Y."/>
        </authorList>
    </citation>
    <scope>NUCLEOTIDE SEQUENCE</scope>
    <source>
        <strain evidence="4">JEL0379</strain>
    </source>
</reference>
<dbReference type="PROSITE" id="PS50082">
    <property type="entry name" value="WD_REPEATS_2"/>
    <property type="match status" value="2"/>
</dbReference>
<name>A0AAD5XSJ6_9FUNG</name>
<evidence type="ECO:0000256" key="3">
    <source>
        <dbReference type="PROSITE-ProRule" id="PRU00221"/>
    </source>
</evidence>
<proteinExistence type="predicted"/>
<feature type="repeat" description="WD" evidence="3">
    <location>
        <begin position="313"/>
        <end position="344"/>
    </location>
</feature>
<dbReference type="SMART" id="SM00320">
    <property type="entry name" value="WD40"/>
    <property type="match status" value="2"/>
</dbReference>
<dbReference type="EMBL" id="JADGJQ010000009">
    <property type="protein sequence ID" value="KAJ3182404.1"/>
    <property type="molecule type" value="Genomic_DNA"/>
</dbReference>
<dbReference type="InterPro" id="IPR015943">
    <property type="entry name" value="WD40/YVTN_repeat-like_dom_sf"/>
</dbReference>
<gene>
    <name evidence="4" type="ORF">HDU87_008568</name>
</gene>
<evidence type="ECO:0000256" key="2">
    <source>
        <dbReference type="ARBA" id="ARBA00022737"/>
    </source>
</evidence>
<evidence type="ECO:0000256" key="1">
    <source>
        <dbReference type="ARBA" id="ARBA00022574"/>
    </source>
</evidence>
<keyword evidence="1 3" id="KW-0853">WD repeat</keyword>
<dbReference type="Gene3D" id="2.130.10.10">
    <property type="entry name" value="YVTN repeat-like/Quinoprotein amine dehydrogenase"/>
    <property type="match status" value="1"/>
</dbReference>
<dbReference type="InterPro" id="IPR001680">
    <property type="entry name" value="WD40_rpt"/>
</dbReference>